<dbReference type="EMBL" id="JAGPXC010000007">
    <property type="protein sequence ID" value="KAH6649162.1"/>
    <property type="molecule type" value="Genomic_DNA"/>
</dbReference>
<reference evidence="2" key="1">
    <citation type="journal article" date="2021" name="Nat. Commun.">
        <title>Genetic determinants of endophytism in the Arabidopsis root mycobiome.</title>
        <authorList>
            <person name="Mesny F."/>
            <person name="Miyauchi S."/>
            <person name="Thiergart T."/>
            <person name="Pickel B."/>
            <person name="Atanasova L."/>
            <person name="Karlsson M."/>
            <person name="Huettel B."/>
            <person name="Barry K.W."/>
            <person name="Haridas S."/>
            <person name="Chen C."/>
            <person name="Bauer D."/>
            <person name="Andreopoulos W."/>
            <person name="Pangilinan J."/>
            <person name="LaButti K."/>
            <person name="Riley R."/>
            <person name="Lipzen A."/>
            <person name="Clum A."/>
            <person name="Drula E."/>
            <person name="Henrissat B."/>
            <person name="Kohler A."/>
            <person name="Grigoriev I.V."/>
            <person name="Martin F.M."/>
            <person name="Hacquard S."/>
        </authorList>
    </citation>
    <scope>NUCLEOTIDE SEQUENCE</scope>
    <source>
        <strain evidence="2">MPI-SDFR-AT-0073</strain>
    </source>
</reference>
<dbReference type="AlphaFoldDB" id="A0A9P8ZUP0"/>
<dbReference type="RefSeq" id="XP_045955669.1">
    <property type="nucleotide sequence ID" value="XM_046107936.1"/>
</dbReference>
<keyword evidence="3" id="KW-1185">Reference proteome</keyword>
<organism evidence="2 3">
    <name type="scientific">Truncatella angustata</name>
    <dbReference type="NCBI Taxonomy" id="152316"/>
    <lineage>
        <taxon>Eukaryota</taxon>
        <taxon>Fungi</taxon>
        <taxon>Dikarya</taxon>
        <taxon>Ascomycota</taxon>
        <taxon>Pezizomycotina</taxon>
        <taxon>Sordariomycetes</taxon>
        <taxon>Xylariomycetidae</taxon>
        <taxon>Amphisphaeriales</taxon>
        <taxon>Sporocadaceae</taxon>
        <taxon>Truncatella</taxon>
    </lineage>
</organism>
<accession>A0A9P8ZUP0</accession>
<evidence type="ECO:0000313" key="2">
    <source>
        <dbReference type="EMBL" id="KAH6649162.1"/>
    </source>
</evidence>
<comment type="caution">
    <text evidence="2">The sequence shown here is derived from an EMBL/GenBank/DDBJ whole genome shotgun (WGS) entry which is preliminary data.</text>
</comment>
<dbReference type="GeneID" id="70136827"/>
<evidence type="ECO:0000256" key="1">
    <source>
        <dbReference type="SAM" id="MobiDB-lite"/>
    </source>
</evidence>
<evidence type="ECO:0000313" key="3">
    <source>
        <dbReference type="Proteomes" id="UP000758603"/>
    </source>
</evidence>
<gene>
    <name evidence="2" type="ORF">BKA67DRAFT_662079</name>
</gene>
<proteinExistence type="predicted"/>
<protein>
    <submittedName>
        <fullName evidence="2">Uncharacterized protein</fullName>
    </submittedName>
</protein>
<dbReference type="OrthoDB" id="5429716at2759"/>
<sequence>MPTSSLGGWALTNMGPLSTTYTAPVSCFTEATRDVLLATNYVDSDTNSTSLIPYQNLCSTTPTAATIGDCLPSGKAIDSMYADIDINNPVAGSTILYYSPGLVCPSGHVTVGVASNDAGSIISSGDAFVPTSVPSSGWNLGYVNIRPNVMLQGLDKSETAILCCPSNYNVNLNGYCWSALPSYTLPTVGCARMVPGDDYTRVSTDLSVFGTTVTGILISYVSTHPISKTITQTITDPGNWTAVTMAAMVTLIHNAADATATPSSSSSEGPVNTTSAAGPGRAVGGNGATAALSCWAVGLAVGLLYTTFL</sequence>
<feature type="region of interest" description="Disordered" evidence="1">
    <location>
        <begin position="259"/>
        <end position="278"/>
    </location>
</feature>
<dbReference type="Proteomes" id="UP000758603">
    <property type="component" value="Unassembled WGS sequence"/>
</dbReference>
<name>A0A9P8ZUP0_9PEZI</name>